<dbReference type="EMBL" id="CAFBOR010000109">
    <property type="protein sequence ID" value="CAB4989240.1"/>
    <property type="molecule type" value="Genomic_DNA"/>
</dbReference>
<reference evidence="1" key="1">
    <citation type="submission" date="2020-05" db="EMBL/GenBank/DDBJ databases">
        <authorList>
            <person name="Chiriac C."/>
            <person name="Salcher M."/>
            <person name="Ghai R."/>
            <person name="Kavagutti S V."/>
        </authorList>
    </citation>
    <scope>NUCLEOTIDE SEQUENCE</scope>
</reference>
<gene>
    <name evidence="1" type="ORF">UFOPK3974_00836</name>
</gene>
<organism evidence="1">
    <name type="scientific">freshwater metagenome</name>
    <dbReference type="NCBI Taxonomy" id="449393"/>
    <lineage>
        <taxon>unclassified sequences</taxon>
        <taxon>metagenomes</taxon>
        <taxon>ecological metagenomes</taxon>
    </lineage>
</organism>
<sequence length="52" mass="5413">MHPRLLSAPRTVLLPHIGSGSIATRTRMATLACEGAVAVLAGERPHNLVVNG</sequence>
<protein>
    <submittedName>
        <fullName evidence="1">Unannotated protein</fullName>
    </submittedName>
</protein>
<dbReference type="AlphaFoldDB" id="A0A6J7N755"/>
<proteinExistence type="predicted"/>
<dbReference type="Gene3D" id="3.40.50.720">
    <property type="entry name" value="NAD(P)-binding Rossmann-like Domain"/>
    <property type="match status" value="2"/>
</dbReference>
<accession>A0A6J7N755</accession>
<name>A0A6J7N755_9ZZZZ</name>
<evidence type="ECO:0000313" key="1">
    <source>
        <dbReference type="EMBL" id="CAB4989240.1"/>
    </source>
</evidence>